<dbReference type="AlphaFoldDB" id="A0A8X6HC96"/>
<sequence>MDIFSKGEIGMVLSFRGKDRLYAHFLLFLSKPTTHGERGRPLHAKHPHYATRKLFFLSRRRFFFFLSLRVWSSTGRTILNFATSGNKPWLMDGRHPADHLKTQNWGQTMLKMVRRE</sequence>
<protein>
    <submittedName>
        <fullName evidence="1">Uncharacterized protein</fullName>
    </submittedName>
</protein>
<evidence type="ECO:0000313" key="2">
    <source>
        <dbReference type="Proteomes" id="UP000887116"/>
    </source>
</evidence>
<evidence type="ECO:0000313" key="1">
    <source>
        <dbReference type="EMBL" id="GFR21002.1"/>
    </source>
</evidence>
<dbReference type="Proteomes" id="UP000887116">
    <property type="component" value="Unassembled WGS sequence"/>
</dbReference>
<gene>
    <name evidence="1" type="ORF">TNCT_262101</name>
</gene>
<comment type="caution">
    <text evidence="1">The sequence shown here is derived from an EMBL/GenBank/DDBJ whole genome shotgun (WGS) entry which is preliminary data.</text>
</comment>
<organism evidence="1 2">
    <name type="scientific">Trichonephila clavata</name>
    <name type="common">Joro spider</name>
    <name type="synonym">Nephila clavata</name>
    <dbReference type="NCBI Taxonomy" id="2740835"/>
    <lineage>
        <taxon>Eukaryota</taxon>
        <taxon>Metazoa</taxon>
        <taxon>Ecdysozoa</taxon>
        <taxon>Arthropoda</taxon>
        <taxon>Chelicerata</taxon>
        <taxon>Arachnida</taxon>
        <taxon>Araneae</taxon>
        <taxon>Araneomorphae</taxon>
        <taxon>Entelegynae</taxon>
        <taxon>Araneoidea</taxon>
        <taxon>Nephilidae</taxon>
        <taxon>Trichonephila</taxon>
    </lineage>
</organism>
<keyword evidence="2" id="KW-1185">Reference proteome</keyword>
<dbReference type="EMBL" id="BMAO01018104">
    <property type="protein sequence ID" value="GFR21002.1"/>
    <property type="molecule type" value="Genomic_DNA"/>
</dbReference>
<proteinExistence type="predicted"/>
<reference evidence="1" key="1">
    <citation type="submission" date="2020-07" db="EMBL/GenBank/DDBJ databases">
        <title>Multicomponent nature underlies the extraordinary mechanical properties of spider dragline silk.</title>
        <authorList>
            <person name="Kono N."/>
            <person name="Nakamura H."/>
            <person name="Mori M."/>
            <person name="Yoshida Y."/>
            <person name="Ohtoshi R."/>
            <person name="Malay A.D."/>
            <person name="Moran D.A.P."/>
            <person name="Tomita M."/>
            <person name="Numata K."/>
            <person name="Arakawa K."/>
        </authorList>
    </citation>
    <scope>NUCLEOTIDE SEQUENCE</scope>
</reference>
<accession>A0A8X6HC96</accession>
<name>A0A8X6HC96_TRICU</name>